<dbReference type="Gene3D" id="3.40.50.720">
    <property type="entry name" value="NAD(P)-binding Rossmann-like Domain"/>
    <property type="match status" value="1"/>
</dbReference>
<accession>A0AAD7J6I6</accession>
<evidence type="ECO:0000259" key="3">
    <source>
        <dbReference type="Pfam" id="PF01073"/>
    </source>
</evidence>
<reference evidence="4" key="1">
    <citation type="submission" date="2023-03" db="EMBL/GenBank/DDBJ databases">
        <title>Massive genome expansion in bonnet fungi (Mycena s.s.) driven by repeated elements and novel gene families across ecological guilds.</title>
        <authorList>
            <consortium name="Lawrence Berkeley National Laboratory"/>
            <person name="Harder C.B."/>
            <person name="Miyauchi S."/>
            <person name="Viragh M."/>
            <person name="Kuo A."/>
            <person name="Thoen E."/>
            <person name="Andreopoulos B."/>
            <person name="Lu D."/>
            <person name="Skrede I."/>
            <person name="Drula E."/>
            <person name="Henrissat B."/>
            <person name="Morin E."/>
            <person name="Kohler A."/>
            <person name="Barry K."/>
            <person name="LaButti K."/>
            <person name="Morin E."/>
            <person name="Salamov A."/>
            <person name="Lipzen A."/>
            <person name="Mereny Z."/>
            <person name="Hegedus B."/>
            <person name="Baldrian P."/>
            <person name="Stursova M."/>
            <person name="Weitz H."/>
            <person name="Taylor A."/>
            <person name="Grigoriev I.V."/>
            <person name="Nagy L.G."/>
            <person name="Martin F."/>
            <person name="Kauserud H."/>
        </authorList>
    </citation>
    <scope>NUCLEOTIDE SEQUENCE</scope>
    <source>
        <strain evidence="4">CBHHK188m</strain>
    </source>
</reference>
<comment type="similarity">
    <text evidence="1">Belongs to the 3-beta-HSD family.</text>
</comment>
<evidence type="ECO:0000256" key="1">
    <source>
        <dbReference type="ARBA" id="ARBA00009219"/>
    </source>
</evidence>
<proteinExistence type="inferred from homology"/>
<comment type="caution">
    <text evidence="4">The sequence shown here is derived from an EMBL/GenBank/DDBJ whole genome shotgun (WGS) entry which is preliminary data.</text>
</comment>
<dbReference type="GO" id="GO:0016616">
    <property type="term" value="F:oxidoreductase activity, acting on the CH-OH group of donors, NAD or NADP as acceptor"/>
    <property type="evidence" value="ECO:0007669"/>
    <property type="project" value="InterPro"/>
</dbReference>
<dbReference type="Proteomes" id="UP001215280">
    <property type="component" value="Unassembled WGS sequence"/>
</dbReference>
<evidence type="ECO:0000256" key="2">
    <source>
        <dbReference type="ARBA" id="ARBA00023002"/>
    </source>
</evidence>
<dbReference type="InterPro" id="IPR002225">
    <property type="entry name" value="3Beta_OHSteriod_DH/Estase"/>
</dbReference>
<evidence type="ECO:0000313" key="5">
    <source>
        <dbReference type="Proteomes" id="UP001215280"/>
    </source>
</evidence>
<name>A0AAD7J6I6_9AGAR</name>
<dbReference type="GO" id="GO:0006694">
    <property type="term" value="P:steroid biosynthetic process"/>
    <property type="evidence" value="ECO:0007669"/>
    <property type="project" value="InterPro"/>
</dbReference>
<keyword evidence="2" id="KW-0560">Oxidoreductase</keyword>
<dbReference type="AlphaFoldDB" id="A0AAD7J6I6"/>
<feature type="domain" description="3-beta hydroxysteroid dehydrogenase/isomerase" evidence="3">
    <location>
        <begin position="121"/>
        <end position="300"/>
    </location>
</feature>
<keyword evidence="5" id="KW-1185">Reference proteome</keyword>
<dbReference type="Pfam" id="PF01073">
    <property type="entry name" value="3Beta_HSD"/>
    <property type="match status" value="1"/>
</dbReference>
<dbReference type="PANTHER" id="PTHR43245">
    <property type="entry name" value="BIFUNCTIONAL POLYMYXIN RESISTANCE PROTEIN ARNA"/>
    <property type="match status" value="1"/>
</dbReference>
<organism evidence="4 5">
    <name type="scientific">Mycena maculata</name>
    <dbReference type="NCBI Taxonomy" id="230809"/>
    <lineage>
        <taxon>Eukaryota</taxon>
        <taxon>Fungi</taxon>
        <taxon>Dikarya</taxon>
        <taxon>Basidiomycota</taxon>
        <taxon>Agaricomycotina</taxon>
        <taxon>Agaricomycetes</taxon>
        <taxon>Agaricomycetidae</taxon>
        <taxon>Agaricales</taxon>
        <taxon>Marasmiineae</taxon>
        <taxon>Mycenaceae</taxon>
        <taxon>Mycena</taxon>
    </lineage>
</organism>
<dbReference type="InterPro" id="IPR036291">
    <property type="entry name" value="NAD(P)-bd_dom_sf"/>
</dbReference>
<dbReference type="PANTHER" id="PTHR43245:SF51">
    <property type="entry name" value="SHORT CHAIN DEHYDROGENASE_REDUCTASE FAMILY 42E, MEMBER 2"/>
    <property type="match status" value="1"/>
</dbReference>
<dbReference type="SUPFAM" id="SSF51735">
    <property type="entry name" value="NAD(P)-binding Rossmann-fold domains"/>
    <property type="match status" value="1"/>
</dbReference>
<dbReference type="InterPro" id="IPR050177">
    <property type="entry name" value="Lipid_A_modif_metabolic_enz"/>
</dbReference>
<evidence type="ECO:0000313" key="4">
    <source>
        <dbReference type="EMBL" id="KAJ7757394.1"/>
    </source>
</evidence>
<sequence length="412" mass="44935">MTNQTQEAYLVIGGGTSLGENIVDQLLSRGETRVSIFDAHPLAPEQAARFGDSVRVCVGDILIPESIAEAVKSCGTTCIIHPGVVSTADTSMVLYPQGPDQPLRTPEEQAKWRKELMELHKRVNTDGIRNVLSAALENGDVTQLVYVGDANTVFDGSDRPMLREADAPYPLKPWFSEFEARSHGERMVLSFNGVNALRTAVIRPALGYGPGLSTERTLRAIQANPGITGVQIGENTNLVDRTYVTNAAHATLLAADRLAPTHPHHARTAGAAFFISDAAPRPIWDFVRGLWAGAGGAQPKNSVIVRRGTAMFIAGIKDMVGNLQGEDRETWKKVQLLCATRSYDISLAREVLGYAPIVSHDEGIRRTAEWWLERQLKICKGKRAVAEGSSEKAPPPYDREEAALLTEKSPFF</sequence>
<dbReference type="EMBL" id="JARJLG010000058">
    <property type="protein sequence ID" value="KAJ7757394.1"/>
    <property type="molecule type" value="Genomic_DNA"/>
</dbReference>
<gene>
    <name evidence="4" type="ORF">DFH07DRAFT_940490</name>
</gene>
<protein>
    <recommendedName>
        <fullName evidence="3">3-beta hydroxysteroid dehydrogenase/isomerase domain-containing protein</fullName>
    </recommendedName>
</protein>